<keyword evidence="4" id="KW-1185">Reference proteome</keyword>
<proteinExistence type="predicted"/>
<dbReference type="InterPro" id="IPR000014">
    <property type="entry name" value="PAS"/>
</dbReference>
<dbReference type="SUPFAM" id="SSF55785">
    <property type="entry name" value="PYP-like sensor domain (PAS domain)"/>
    <property type="match status" value="1"/>
</dbReference>
<evidence type="ECO:0000313" key="3">
    <source>
        <dbReference type="EMBL" id="VEH71122.1"/>
    </source>
</evidence>
<dbReference type="RefSeq" id="WP_051015041.1">
    <property type="nucleotide sequence ID" value="NZ_CAJZDL010000050.1"/>
</dbReference>
<name>A0A3N4CZU4_9ACTN</name>
<keyword evidence="3" id="KW-0675">Receptor</keyword>
<organism evidence="3 4">
    <name type="scientific">Arachnia propionica</name>
    <dbReference type="NCBI Taxonomy" id="1750"/>
    <lineage>
        <taxon>Bacteria</taxon>
        <taxon>Bacillati</taxon>
        <taxon>Actinomycetota</taxon>
        <taxon>Actinomycetes</taxon>
        <taxon>Propionibacteriales</taxon>
        <taxon>Propionibacteriaceae</taxon>
        <taxon>Arachnia</taxon>
    </lineage>
</organism>
<dbReference type="GeneID" id="64407871"/>
<dbReference type="PROSITE" id="PS50112">
    <property type="entry name" value="PAS"/>
    <property type="match status" value="1"/>
</dbReference>
<feature type="domain" description="PAS" evidence="1">
    <location>
        <begin position="46"/>
        <end position="81"/>
    </location>
</feature>
<dbReference type="OrthoDB" id="266313at2"/>
<dbReference type="EMBL" id="CP072385">
    <property type="protein sequence ID" value="QUC11756.1"/>
    <property type="molecule type" value="Genomic_DNA"/>
</dbReference>
<dbReference type="Pfam" id="PF08447">
    <property type="entry name" value="PAS_3"/>
    <property type="match status" value="1"/>
</dbReference>
<dbReference type="AlphaFoldDB" id="A0A3N4CZU4"/>
<gene>
    <name evidence="3" type="primary">aer</name>
    <name evidence="2" type="ORF">J5A53_03405</name>
    <name evidence="3" type="ORF">NCTC12967_02435</name>
</gene>
<evidence type="ECO:0000313" key="4">
    <source>
        <dbReference type="Proteomes" id="UP000273044"/>
    </source>
</evidence>
<dbReference type="NCBIfam" id="TIGR00229">
    <property type="entry name" value="sensory_box"/>
    <property type="match status" value="1"/>
</dbReference>
<dbReference type="Proteomes" id="UP000677180">
    <property type="component" value="Chromosome"/>
</dbReference>
<reference evidence="2" key="2">
    <citation type="submission" date="2021-03" db="EMBL/GenBank/DDBJ databases">
        <title>Human Oral Microbial Genomes.</title>
        <authorList>
            <person name="Johnston C.D."/>
            <person name="Chen T."/>
            <person name="Dewhirst F.E."/>
        </authorList>
    </citation>
    <scope>NUCLEOTIDE SEQUENCE</scope>
    <source>
        <strain evidence="2">F0714</strain>
    </source>
</reference>
<sequence>MKTLEDMTCPGQAMQWTYHDGSSRQVVVTDVETRFPTGELIVSQTDRDGVITTCNEAFVIMSGFTKEELIGSPHSILRHPDMPRAAYADLWSTVQQGKRWSGYVKNLRADGGYYWVYATVIPKVRDGEVVGHTSVRREPSRDKVSEMEKLYTEMVKAEGR</sequence>
<reference evidence="3 4" key="1">
    <citation type="submission" date="2018-12" db="EMBL/GenBank/DDBJ databases">
        <authorList>
            <consortium name="Pathogen Informatics"/>
        </authorList>
    </citation>
    <scope>NUCLEOTIDE SEQUENCE [LARGE SCALE GENOMIC DNA]</scope>
    <source>
        <strain evidence="3 4">NCTC12967</strain>
    </source>
</reference>
<dbReference type="CDD" id="cd00130">
    <property type="entry name" value="PAS"/>
    <property type="match status" value="1"/>
</dbReference>
<dbReference type="EMBL" id="LR134406">
    <property type="protein sequence ID" value="VEH71122.1"/>
    <property type="molecule type" value="Genomic_DNA"/>
</dbReference>
<accession>A0A3N4CZU4</accession>
<dbReference type="InterPro" id="IPR013655">
    <property type="entry name" value="PAS_fold_3"/>
</dbReference>
<dbReference type="InterPro" id="IPR035965">
    <property type="entry name" value="PAS-like_dom_sf"/>
</dbReference>
<evidence type="ECO:0000313" key="2">
    <source>
        <dbReference type="EMBL" id="QUC11756.1"/>
    </source>
</evidence>
<dbReference type="Proteomes" id="UP000273044">
    <property type="component" value="Chromosome"/>
</dbReference>
<dbReference type="Gene3D" id="3.30.450.20">
    <property type="entry name" value="PAS domain"/>
    <property type="match status" value="1"/>
</dbReference>
<protein>
    <submittedName>
        <fullName evidence="3">Aerotaxis receptor</fullName>
    </submittedName>
    <submittedName>
        <fullName evidence="2">PAS domain-containing protein</fullName>
    </submittedName>
</protein>
<evidence type="ECO:0000259" key="1">
    <source>
        <dbReference type="PROSITE" id="PS50112"/>
    </source>
</evidence>